<protein>
    <recommendedName>
        <fullName evidence="7">DUF4139 domain-containing protein</fullName>
    </recommendedName>
</protein>
<dbReference type="AlphaFoldDB" id="A0A814J963"/>
<dbReference type="OrthoDB" id="10057948at2759"/>
<dbReference type="EMBL" id="CAJNOQ010003887">
    <property type="protein sequence ID" value="CAF1034305.1"/>
    <property type="molecule type" value="Genomic_DNA"/>
</dbReference>
<dbReference type="EMBL" id="CAJOBA010004564">
    <property type="protein sequence ID" value="CAF3716700.1"/>
    <property type="molecule type" value="Genomic_DNA"/>
</dbReference>
<feature type="chain" id="PRO_5036410298" description="DUF4139 domain-containing protein" evidence="1">
    <location>
        <begin position="18"/>
        <end position="474"/>
    </location>
</feature>
<dbReference type="PANTHER" id="PTHR38075">
    <property type="entry name" value="DUF4139 DOMAIN-CONTAINING PROTEIN"/>
    <property type="match status" value="1"/>
</dbReference>
<dbReference type="PANTHER" id="PTHR38075:SF1">
    <property type="entry name" value="DUF4139 DOMAIN-CONTAINING PROTEIN"/>
    <property type="match status" value="1"/>
</dbReference>
<evidence type="ECO:0000313" key="2">
    <source>
        <dbReference type="EMBL" id="CAF0941648.1"/>
    </source>
</evidence>
<accession>A0A814J963</accession>
<reference evidence="3" key="1">
    <citation type="submission" date="2021-02" db="EMBL/GenBank/DDBJ databases">
        <authorList>
            <person name="Nowell W R."/>
        </authorList>
    </citation>
    <scope>NUCLEOTIDE SEQUENCE</scope>
</reference>
<dbReference type="Proteomes" id="UP000682733">
    <property type="component" value="Unassembled WGS sequence"/>
</dbReference>
<dbReference type="Proteomes" id="UP000681722">
    <property type="component" value="Unassembled WGS sequence"/>
</dbReference>
<organism evidence="3 6">
    <name type="scientific">Didymodactylos carnosus</name>
    <dbReference type="NCBI Taxonomy" id="1234261"/>
    <lineage>
        <taxon>Eukaryota</taxon>
        <taxon>Metazoa</taxon>
        <taxon>Spiralia</taxon>
        <taxon>Gnathifera</taxon>
        <taxon>Rotifera</taxon>
        <taxon>Eurotatoria</taxon>
        <taxon>Bdelloidea</taxon>
        <taxon>Philodinida</taxon>
        <taxon>Philodinidae</taxon>
        <taxon>Didymodactylos</taxon>
    </lineage>
</organism>
<dbReference type="EMBL" id="CAJOBC010003887">
    <property type="protein sequence ID" value="CAF3804966.1"/>
    <property type="molecule type" value="Genomic_DNA"/>
</dbReference>
<comment type="caution">
    <text evidence="3">The sequence shown here is derived from an EMBL/GenBank/DDBJ whole genome shotgun (WGS) entry which is preliminary data.</text>
</comment>
<name>A0A814J963_9BILA</name>
<evidence type="ECO:0000313" key="3">
    <source>
        <dbReference type="EMBL" id="CAF1034305.1"/>
    </source>
</evidence>
<evidence type="ECO:0000313" key="4">
    <source>
        <dbReference type="EMBL" id="CAF3716700.1"/>
    </source>
</evidence>
<dbReference type="Proteomes" id="UP000663829">
    <property type="component" value="Unassembled WGS sequence"/>
</dbReference>
<evidence type="ECO:0000256" key="1">
    <source>
        <dbReference type="SAM" id="SignalP"/>
    </source>
</evidence>
<dbReference type="EMBL" id="CAJNOK010004559">
    <property type="protein sequence ID" value="CAF0941648.1"/>
    <property type="molecule type" value="Genomic_DNA"/>
</dbReference>
<evidence type="ECO:0008006" key="7">
    <source>
        <dbReference type="Google" id="ProtNLM"/>
    </source>
</evidence>
<keyword evidence="6" id="KW-1185">Reference proteome</keyword>
<evidence type="ECO:0000313" key="5">
    <source>
        <dbReference type="EMBL" id="CAF3804966.1"/>
    </source>
</evidence>
<evidence type="ECO:0000313" key="6">
    <source>
        <dbReference type="Proteomes" id="UP000663829"/>
    </source>
</evidence>
<sequence>MHLLFVLYTSLIITAQADNPLKKLFGKDKKSNVTTTDSSIVVKIFSNFAEIVRKISSSELPVEFSDEEWNELRADTITLYGPSIDVTSQTISEKKKSMNGEKIYVRRSNGDKIDVVEAVMIDEKKNLVQDTSKKRYFTVGSDQIEHISTPPTNKHVVSFTYKPKPLVSDQQWYLTYLRSNLNWKTRYNLLLDEQKSQLISLADIRNDGEKSLTIESAELFGGDINIQVRPSRHDHWAYANHYPRLGRVDTDLGDTRAKISSAPTISRPEELAGLYVYNIDKPFTIESKTNYILPMAKPTIKVDRFCSIAKSFHATNNRGKAQRSYRLHSDQFLTKGNAIIRESDHLVGEANWPDIAANDDYDFSIGEDPDVTYKENVTRLSSKILDESAAKRLSGKQYYVGLIVTQSLYEINLQLKNFKKRPIKLEYTQRFHGSKQFTVQEKGAFTQEGNEIHGHFTLPANKEKDYKYKVEVTN</sequence>
<dbReference type="Proteomes" id="UP000677228">
    <property type="component" value="Unassembled WGS sequence"/>
</dbReference>
<keyword evidence="1" id="KW-0732">Signal</keyword>
<gene>
    <name evidence="3" type="ORF">GPM918_LOCUS15442</name>
    <name evidence="2" type="ORF">OVA965_LOCUS11669</name>
    <name evidence="5" type="ORF">SRO942_LOCUS15442</name>
    <name evidence="4" type="ORF">TMI583_LOCUS11673</name>
</gene>
<feature type="signal peptide" evidence="1">
    <location>
        <begin position="1"/>
        <end position="17"/>
    </location>
</feature>
<proteinExistence type="predicted"/>